<evidence type="ECO:0000313" key="5">
    <source>
        <dbReference type="Proteomes" id="UP000540656"/>
    </source>
</evidence>
<dbReference type="EC" id="2.1.1.-" evidence="4"/>
<protein>
    <submittedName>
        <fullName evidence="4">Leader peptidase (Prepilin peptidase)/N-methyltransferase</fullName>
        <ecNumber evidence="4">2.1.1.-</ecNumber>
        <ecNumber evidence="4">3.4.23.43</ecNumber>
    </submittedName>
</protein>
<keyword evidence="5" id="KW-1185">Reference proteome</keyword>
<comment type="similarity">
    <text evidence="1">Belongs to the peptidase A24 family.</text>
</comment>
<dbReference type="GO" id="GO:0004190">
    <property type="term" value="F:aspartic-type endopeptidase activity"/>
    <property type="evidence" value="ECO:0007669"/>
    <property type="project" value="UniProtKB-EC"/>
</dbReference>
<keyword evidence="4" id="KW-0808">Transferase</keyword>
<feature type="transmembrane region" description="Helical" evidence="2">
    <location>
        <begin position="53"/>
        <end position="72"/>
    </location>
</feature>
<dbReference type="EMBL" id="JACCAA010000001">
    <property type="protein sequence ID" value="NYG57411.1"/>
    <property type="molecule type" value="Genomic_DNA"/>
</dbReference>
<dbReference type="InterPro" id="IPR000045">
    <property type="entry name" value="Prepilin_IV_endopep_pep"/>
</dbReference>
<comment type="caution">
    <text evidence="4">The sequence shown here is derived from an EMBL/GenBank/DDBJ whole genome shotgun (WGS) entry which is preliminary data.</text>
</comment>
<keyword evidence="2" id="KW-0812">Transmembrane</keyword>
<dbReference type="Gene3D" id="1.20.120.1220">
    <property type="match status" value="1"/>
</dbReference>
<dbReference type="InterPro" id="IPR050882">
    <property type="entry name" value="Prepilin_peptidase/N-MTase"/>
</dbReference>
<dbReference type="GO" id="GO:0008168">
    <property type="term" value="F:methyltransferase activity"/>
    <property type="evidence" value="ECO:0007669"/>
    <property type="project" value="UniProtKB-KW"/>
</dbReference>
<dbReference type="EC" id="3.4.23.43" evidence="4"/>
<dbReference type="AlphaFoldDB" id="A0A7Y9RVI0"/>
<dbReference type="RefSeq" id="WP_179500692.1">
    <property type="nucleotide sequence ID" value="NZ_JACCAA010000001.1"/>
</dbReference>
<proteinExistence type="inferred from homology"/>
<keyword evidence="2" id="KW-0472">Membrane</keyword>
<gene>
    <name evidence="4" type="ORF">BJ980_000334</name>
</gene>
<accession>A0A7Y9RVI0</accession>
<dbReference type="PANTHER" id="PTHR30487">
    <property type="entry name" value="TYPE 4 PREPILIN-LIKE PROTEINS LEADER PEPTIDE-PROCESSING ENZYME"/>
    <property type="match status" value="1"/>
</dbReference>
<keyword evidence="2" id="KW-1133">Transmembrane helix</keyword>
<evidence type="ECO:0000256" key="1">
    <source>
        <dbReference type="ARBA" id="ARBA00005801"/>
    </source>
</evidence>
<dbReference type="Proteomes" id="UP000540656">
    <property type="component" value="Unassembled WGS sequence"/>
</dbReference>
<reference evidence="4 5" key="1">
    <citation type="submission" date="2020-07" db="EMBL/GenBank/DDBJ databases">
        <title>Sequencing the genomes of 1000 actinobacteria strains.</title>
        <authorList>
            <person name="Klenk H.-P."/>
        </authorList>
    </citation>
    <scope>NUCLEOTIDE SEQUENCE [LARGE SCALE GENOMIC DNA]</scope>
    <source>
        <strain evidence="4 5">DSM 23819</strain>
    </source>
</reference>
<feature type="transmembrane region" description="Helical" evidence="2">
    <location>
        <begin position="130"/>
        <end position="147"/>
    </location>
</feature>
<keyword evidence="4" id="KW-0489">Methyltransferase</keyword>
<feature type="transmembrane region" description="Helical" evidence="2">
    <location>
        <begin position="78"/>
        <end position="94"/>
    </location>
</feature>
<feature type="transmembrane region" description="Helical" evidence="2">
    <location>
        <begin position="106"/>
        <end position="124"/>
    </location>
</feature>
<dbReference type="GO" id="GO:0005886">
    <property type="term" value="C:plasma membrane"/>
    <property type="evidence" value="ECO:0007669"/>
    <property type="project" value="TreeGrafter"/>
</dbReference>
<organism evidence="4 5">
    <name type="scientific">Nocardioides daedukensis</name>
    <dbReference type="NCBI Taxonomy" id="634462"/>
    <lineage>
        <taxon>Bacteria</taxon>
        <taxon>Bacillati</taxon>
        <taxon>Actinomycetota</taxon>
        <taxon>Actinomycetes</taxon>
        <taxon>Propionibacteriales</taxon>
        <taxon>Nocardioidaceae</taxon>
        <taxon>Nocardioides</taxon>
    </lineage>
</organism>
<dbReference type="GO" id="GO:0032259">
    <property type="term" value="P:methylation"/>
    <property type="evidence" value="ECO:0007669"/>
    <property type="project" value="UniProtKB-KW"/>
</dbReference>
<evidence type="ECO:0000259" key="3">
    <source>
        <dbReference type="Pfam" id="PF01478"/>
    </source>
</evidence>
<evidence type="ECO:0000313" key="4">
    <source>
        <dbReference type="EMBL" id="NYG57411.1"/>
    </source>
</evidence>
<dbReference type="PANTHER" id="PTHR30487:SF0">
    <property type="entry name" value="PREPILIN LEADER PEPTIDASE_N-METHYLTRANSFERASE-RELATED"/>
    <property type="match status" value="1"/>
</dbReference>
<name>A0A7Y9RVI0_9ACTN</name>
<feature type="transmembrane region" description="Helical" evidence="2">
    <location>
        <begin position="12"/>
        <end position="32"/>
    </location>
</feature>
<evidence type="ECO:0000256" key="2">
    <source>
        <dbReference type="SAM" id="Phobius"/>
    </source>
</evidence>
<feature type="transmembrane region" description="Helical" evidence="2">
    <location>
        <begin position="181"/>
        <end position="198"/>
    </location>
</feature>
<dbReference type="GO" id="GO:0006465">
    <property type="term" value="P:signal peptide processing"/>
    <property type="evidence" value="ECO:0007669"/>
    <property type="project" value="TreeGrafter"/>
</dbReference>
<feature type="transmembrane region" description="Helical" evidence="2">
    <location>
        <begin position="205"/>
        <end position="224"/>
    </location>
</feature>
<keyword evidence="4" id="KW-0378">Hydrolase</keyword>
<sequence>MDWGAHLDTAALTAILGAGCGWFVPAVVGRLPEPESAAETKVSYAELAASPRIGWWTALWSAGIAALIGAALGWDWSLLFLLPLVPIGVGLGWVDMRTRLLPKLIVGPSYLLVIVLILVATAITGDADDLVRAGLGWLIAGGLYWLLWRFTPGMGYGDVRLSGVLGLVLGHLGWAEFAIGTYSGFLLGALGWIPLRLLRLTRDRTFPFGPFMLVGAVIGIVWGADLGGHLAVGRG</sequence>
<dbReference type="Pfam" id="PF01478">
    <property type="entry name" value="Peptidase_A24"/>
    <property type="match status" value="1"/>
</dbReference>
<feature type="domain" description="Prepilin type IV endopeptidase peptidase" evidence="3">
    <location>
        <begin position="91"/>
        <end position="188"/>
    </location>
</feature>